<sequence length="266" mass="29853">MDKLLIVFLFFILMIPNSIAQQHPLELRIMSYNIYHGENPYQRGTSNMGDVTALIKMIKPDFLALQEVDSMTLRTAGFAGSKLDLTDIWAKSSGMNGFFAKAIDFSEGGYGEAVLVRQNAVFESVSLPTPMGGEGRSMAVAHVEFEDGRKITFAGTHLCHEFEENRTAQVKGIKDYFKGYSHPVVVVGDFNFEPLEGGYVLMSEDFLDAAKVFGETKNTYPTDQPNIRIDYIWLVKNATWHVKDFQVMEGIAHSDHLPVYTVVSFQ</sequence>
<dbReference type="EMBL" id="JBHLWI010000040">
    <property type="protein sequence ID" value="MFC0263971.1"/>
    <property type="molecule type" value="Genomic_DNA"/>
</dbReference>
<keyword evidence="3" id="KW-1185">Reference proteome</keyword>
<evidence type="ECO:0000313" key="3">
    <source>
        <dbReference type="Proteomes" id="UP001589797"/>
    </source>
</evidence>
<dbReference type="InterPro" id="IPR051916">
    <property type="entry name" value="GPI-anchor_lipid_remodeler"/>
</dbReference>
<evidence type="ECO:0000259" key="1">
    <source>
        <dbReference type="Pfam" id="PF03372"/>
    </source>
</evidence>
<gene>
    <name evidence="2" type="ORF">ACFFIP_14860</name>
</gene>
<organism evidence="2 3">
    <name type="scientific">Fontibacter flavus</name>
    <dbReference type="NCBI Taxonomy" id="654838"/>
    <lineage>
        <taxon>Bacteria</taxon>
        <taxon>Pseudomonadati</taxon>
        <taxon>Bacteroidota</taxon>
        <taxon>Cytophagia</taxon>
        <taxon>Cytophagales</taxon>
        <taxon>Cyclobacteriaceae</taxon>
        <taxon>Fontibacter</taxon>
    </lineage>
</organism>
<evidence type="ECO:0000313" key="2">
    <source>
        <dbReference type="EMBL" id="MFC0263971.1"/>
    </source>
</evidence>
<feature type="domain" description="Endonuclease/exonuclease/phosphatase" evidence="1">
    <location>
        <begin position="30"/>
        <end position="256"/>
    </location>
</feature>
<keyword evidence="2" id="KW-0540">Nuclease</keyword>
<name>A0ABV6FW48_9BACT</name>
<protein>
    <submittedName>
        <fullName evidence="2">Endonuclease/exonuclease/phosphatase family protein</fullName>
    </submittedName>
</protein>
<comment type="caution">
    <text evidence="2">The sequence shown here is derived from an EMBL/GenBank/DDBJ whole genome shotgun (WGS) entry which is preliminary data.</text>
</comment>
<dbReference type="InterPro" id="IPR005135">
    <property type="entry name" value="Endo/exonuclease/phosphatase"/>
</dbReference>
<dbReference type="PANTHER" id="PTHR14859">
    <property type="entry name" value="CALCOFLUOR WHITE HYPERSENSITIVE PROTEIN PRECURSOR"/>
    <property type="match status" value="1"/>
</dbReference>
<keyword evidence="2" id="KW-0378">Hydrolase</keyword>
<dbReference type="RefSeq" id="WP_382388477.1">
    <property type="nucleotide sequence ID" value="NZ_JBHLWI010000040.1"/>
</dbReference>
<keyword evidence="2" id="KW-0255">Endonuclease</keyword>
<dbReference type="PANTHER" id="PTHR14859:SF15">
    <property type="entry name" value="ENDONUCLEASE_EXONUCLEASE_PHOSPHATASE DOMAIN-CONTAINING PROTEIN"/>
    <property type="match status" value="1"/>
</dbReference>
<dbReference type="Pfam" id="PF03372">
    <property type="entry name" value="Exo_endo_phos"/>
    <property type="match status" value="1"/>
</dbReference>
<dbReference type="SUPFAM" id="SSF56219">
    <property type="entry name" value="DNase I-like"/>
    <property type="match status" value="1"/>
</dbReference>
<proteinExistence type="predicted"/>
<accession>A0ABV6FW48</accession>
<dbReference type="GO" id="GO:0004519">
    <property type="term" value="F:endonuclease activity"/>
    <property type="evidence" value="ECO:0007669"/>
    <property type="project" value="UniProtKB-KW"/>
</dbReference>
<dbReference type="Proteomes" id="UP001589797">
    <property type="component" value="Unassembled WGS sequence"/>
</dbReference>
<reference evidence="2 3" key="1">
    <citation type="submission" date="2024-09" db="EMBL/GenBank/DDBJ databases">
        <authorList>
            <person name="Sun Q."/>
            <person name="Mori K."/>
        </authorList>
    </citation>
    <scope>NUCLEOTIDE SEQUENCE [LARGE SCALE GENOMIC DNA]</scope>
    <source>
        <strain evidence="2 3">CCM 7650</strain>
    </source>
</reference>
<dbReference type="InterPro" id="IPR036691">
    <property type="entry name" value="Endo/exonu/phosph_ase_sf"/>
</dbReference>
<dbReference type="Gene3D" id="3.60.10.10">
    <property type="entry name" value="Endonuclease/exonuclease/phosphatase"/>
    <property type="match status" value="1"/>
</dbReference>